<evidence type="ECO:0000313" key="3">
    <source>
        <dbReference type="Proteomes" id="UP001307889"/>
    </source>
</evidence>
<proteinExistence type="predicted"/>
<evidence type="ECO:0000313" key="2">
    <source>
        <dbReference type="EMBL" id="BES91456.1"/>
    </source>
</evidence>
<gene>
    <name evidence="2" type="ORF">NTJ_04264</name>
</gene>
<feature type="compositionally biased region" description="Basic and acidic residues" evidence="1">
    <location>
        <begin position="73"/>
        <end position="101"/>
    </location>
</feature>
<dbReference type="EMBL" id="AP028910">
    <property type="protein sequence ID" value="BES91456.1"/>
    <property type="molecule type" value="Genomic_DNA"/>
</dbReference>
<organism evidence="2 3">
    <name type="scientific">Nesidiocoris tenuis</name>
    <dbReference type="NCBI Taxonomy" id="355587"/>
    <lineage>
        <taxon>Eukaryota</taxon>
        <taxon>Metazoa</taxon>
        <taxon>Ecdysozoa</taxon>
        <taxon>Arthropoda</taxon>
        <taxon>Hexapoda</taxon>
        <taxon>Insecta</taxon>
        <taxon>Pterygota</taxon>
        <taxon>Neoptera</taxon>
        <taxon>Paraneoptera</taxon>
        <taxon>Hemiptera</taxon>
        <taxon>Heteroptera</taxon>
        <taxon>Panheteroptera</taxon>
        <taxon>Cimicomorpha</taxon>
        <taxon>Miridae</taxon>
        <taxon>Dicyphina</taxon>
        <taxon>Nesidiocoris</taxon>
    </lineage>
</organism>
<accession>A0ABN7AKP1</accession>
<sequence>MVPFTGRGTTRGVGPVTAPSRAAAGRKRPPRGRRQSHWIRESAHSSAIPAKSGRFPHRIRAEIDCNVTGTNRGGKEIDDNSARDDAARRSRRTEVSRGDRTARRRYGAPSENRGGGGAAPSWSERERPGRPAEQERGGLRRTSDD</sequence>
<reference evidence="2 3" key="1">
    <citation type="submission" date="2023-09" db="EMBL/GenBank/DDBJ databases">
        <title>Nesidiocoris tenuis whole genome shotgun sequence.</title>
        <authorList>
            <person name="Shibata T."/>
            <person name="Shimoda M."/>
            <person name="Kobayashi T."/>
            <person name="Uehara T."/>
        </authorList>
    </citation>
    <scope>NUCLEOTIDE SEQUENCE [LARGE SCALE GENOMIC DNA]</scope>
    <source>
        <strain evidence="2 3">Japan</strain>
    </source>
</reference>
<dbReference type="Proteomes" id="UP001307889">
    <property type="component" value="Chromosome 2"/>
</dbReference>
<protein>
    <submittedName>
        <fullName evidence="2">Uncharacterized protein</fullName>
    </submittedName>
</protein>
<feature type="compositionally biased region" description="Basic and acidic residues" evidence="1">
    <location>
        <begin position="123"/>
        <end position="145"/>
    </location>
</feature>
<name>A0ABN7AKP1_9HEMI</name>
<feature type="compositionally biased region" description="Low complexity" evidence="1">
    <location>
        <begin position="1"/>
        <end position="23"/>
    </location>
</feature>
<feature type="region of interest" description="Disordered" evidence="1">
    <location>
        <begin position="1"/>
        <end position="145"/>
    </location>
</feature>
<feature type="compositionally biased region" description="Basic residues" evidence="1">
    <location>
        <begin position="24"/>
        <end position="37"/>
    </location>
</feature>
<keyword evidence="3" id="KW-1185">Reference proteome</keyword>
<evidence type="ECO:0000256" key="1">
    <source>
        <dbReference type="SAM" id="MobiDB-lite"/>
    </source>
</evidence>